<evidence type="ECO:0008006" key="4">
    <source>
        <dbReference type="Google" id="ProtNLM"/>
    </source>
</evidence>
<proteinExistence type="predicted"/>
<feature type="compositionally biased region" description="Low complexity" evidence="1">
    <location>
        <begin position="62"/>
        <end position="76"/>
    </location>
</feature>
<sequence length="281" mass="31410">MCSITCDITNTSMPTLTPRQQAADALHRAFLVNLISNVETEAWADDYYDSDSDSSDSDSDSDTSSSDLSWGSSSSSDSDDPTPAEAYIDAMGELYSQRYLEERRNIPKTESFMELMLGPYKNEFPDIFRTYLRIDPSCFDDLVAAIQDDEVFQNNSNNPQLPVDQQVVIALYRFGHFGNAASNMKVALQFGIGYGTVNLVTTRVIKATCSERFRAAAVQWSSPEAKEAAKAWVASVSIPEWRDGWLMVDGTLVPLFQRPGLFGNVWFDRKSNYSMNVQISK</sequence>
<organism evidence="2 3">
    <name type="scientific">Mycena rosella</name>
    <name type="common">Pink bonnet</name>
    <name type="synonym">Agaricus rosellus</name>
    <dbReference type="NCBI Taxonomy" id="1033263"/>
    <lineage>
        <taxon>Eukaryota</taxon>
        <taxon>Fungi</taxon>
        <taxon>Dikarya</taxon>
        <taxon>Basidiomycota</taxon>
        <taxon>Agaricomycotina</taxon>
        <taxon>Agaricomycetes</taxon>
        <taxon>Agaricomycetidae</taxon>
        <taxon>Agaricales</taxon>
        <taxon>Marasmiineae</taxon>
        <taxon>Mycenaceae</taxon>
        <taxon>Mycena</taxon>
    </lineage>
</organism>
<name>A0AAD7G8M4_MYCRO</name>
<gene>
    <name evidence="2" type="ORF">B0H17DRAFT_201161</name>
</gene>
<dbReference type="Proteomes" id="UP001221757">
    <property type="component" value="Unassembled WGS sequence"/>
</dbReference>
<evidence type="ECO:0000313" key="2">
    <source>
        <dbReference type="EMBL" id="KAJ7670438.1"/>
    </source>
</evidence>
<feature type="region of interest" description="Disordered" evidence="1">
    <location>
        <begin position="49"/>
        <end position="84"/>
    </location>
</feature>
<feature type="compositionally biased region" description="Acidic residues" evidence="1">
    <location>
        <begin position="49"/>
        <end position="61"/>
    </location>
</feature>
<comment type="caution">
    <text evidence="2">The sequence shown here is derived from an EMBL/GenBank/DDBJ whole genome shotgun (WGS) entry which is preliminary data.</text>
</comment>
<dbReference type="AlphaFoldDB" id="A0AAD7G8M4"/>
<evidence type="ECO:0000313" key="3">
    <source>
        <dbReference type="Proteomes" id="UP001221757"/>
    </source>
</evidence>
<evidence type="ECO:0000256" key="1">
    <source>
        <dbReference type="SAM" id="MobiDB-lite"/>
    </source>
</evidence>
<accession>A0AAD7G8M4</accession>
<protein>
    <recommendedName>
        <fullName evidence="4">DDE Tnp4 domain-containing protein</fullName>
    </recommendedName>
</protein>
<reference evidence="2" key="1">
    <citation type="submission" date="2023-03" db="EMBL/GenBank/DDBJ databases">
        <title>Massive genome expansion in bonnet fungi (Mycena s.s.) driven by repeated elements and novel gene families across ecological guilds.</title>
        <authorList>
            <consortium name="Lawrence Berkeley National Laboratory"/>
            <person name="Harder C.B."/>
            <person name="Miyauchi S."/>
            <person name="Viragh M."/>
            <person name="Kuo A."/>
            <person name="Thoen E."/>
            <person name="Andreopoulos B."/>
            <person name="Lu D."/>
            <person name="Skrede I."/>
            <person name="Drula E."/>
            <person name="Henrissat B."/>
            <person name="Morin E."/>
            <person name="Kohler A."/>
            <person name="Barry K."/>
            <person name="LaButti K."/>
            <person name="Morin E."/>
            <person name="Salamov A."/>
            <person name="Lipzen A."/>
            <person name="Mereny Z."/>
            <person name="Hegedus B."/>
            <person name="Baldrian P."/>
            <person name="Stursova M."/>
            <person name="Weitz H."/>
            <person name="Taylor A."/>
            <person name="Grigoriev I.V."/>
            <person name="Nagy L.G."/>
            <person name="Martin F."/>
            <person name="Kauserud H."/>
        </authorList>
    </citation>
    <scope>NUCLEOTIDE SEQUENCE</scope>
    <source>
        <strain evidence="2">CBHHK067</strain>
    </source>
</reference>
<keyword evidence="3" id="KW-1185">Reference proteome</keyword>
<dbReference type="EMBL" id="JARKIE010000180">
    <property type="protein sequence ID" value="KAJ7670438.1"/>
    <property type="molecule type" value="Genomic_DNA"/>
</dbReference>